<protein>
    <submittedName>
        <fullName evidence="1">Uncharacterized protein</fullName>
    </submittedName>
</protein>
<dbReference type="AlphaFoldDB" id="A0A0E9XQ97"/>
<organism evidence="1">
    <name type="scientific">Anguilla anguilla</name>
    <name type="common">European freshwater eel</name>
    <name type="synonym">Muraena anguilla</name>
    <dbReference type="NCBI Taxonomy" id="7936"/>
    <lineage>
        <taxon>Eukaryota</taxon>
        <taxon>Metazoa</taxon>
        <taxon>Chordata</taxon>
        <taxon>Craniata</taxon>
        <taxon>Vertebrata</taxon>
        <taxon>Euteleostomi</taxon>
        <taxon>Actinopterygii</taxon>
        <taxon>Neopterygii</taxon>
        <taxon>Teleostei</taxon>
        <taxon>Anguilliformes</taxon>
        <taxon>Anguillidae</taxon>
        <taxon>Anguilla</taxon>
    </lineage>
</organism>
<proteinExistence type="predicted"/>
<accession>A0A0E9XQ97</accession>
<sequence length="26" mass="3018">MKWSLELQGVFQAQRLESGDFSFAQD</sequence>
<evidence type="ECO:0000313" key="1">
    <source>
        <dbReference type="EMBL" id="JAI04795.1"/>
    </source>
</evidence>
<dbReference type="EMBL" id="GBXM01003783">
    <property type="protein sequence ID" value="JAI04795.1"/>
    <property type="molecule type" value="Transcribed_RNA"/>
</dbReference>
<reference evidence="1" key="2">
    <citation type="journal article" date="2015" name="Fish Shellfish Immunol.">
        <title>Early steps in the European eel (Anguilla anguilla)-Vibrio vulnificus interaction in the gills: Role of the RtxA13 toxin.</title>
        <authorList>
            <person name="Callol A."/>
            <person name="Pajuelo D."/>
            <person name="Ebbesson L."/>
            <person name="Teles M."/>
            <person name="MacKenzie S."/>
            <person name="Amaro C."/>
        </authorList>
    </citation>
    <scope>NUCLEOTIDE SEQUENCE</scope>
</reference>
<name>A0A0E9XQ97_ANGAN</name>
<reference evidence="1" key="1">
    <citation type="submission" date="2014-11" db="EMBL/GenBank/DDBJ databases">
        <authorList>
            <person name="Amaro Gonzalez C."/>
        </authorList>
    </citation>
    <scope>NUCLEOTIDE SEQUENCE</scope>
</reference>